<feature type="domain" description="AMP-dependent synthetase/ligase" evidence="17">
    <location>
        <begin position="2"/>
        <end position="326"/>
    </location>
</feature>
<evidence type="ECO:0000256" key="6">
    <source>
        <dbReference type="ARBA" id="ARBA00022723"/>
    </source>
</evidence>
<dbReference type="PROSITE" id="PS00455">
    <property type="entry name" value="AMP_BINDING"/>
    <property type="match status" value="1"/>
</dbReference>
<gene>
    <name evidence="19" type="ORF">BDFB_013387</name>
</gene>
<keyword evidence="9" id="KW-0460">Magnesium</keyword>
<comment type="catalytic activity">
    <reaction evidence="15">
        <text>firefly D-luciferin + ATP + O2 = firefly oxyluciferin + hnu + AMP + CO2 + diphosphate</text>
        <dbReference type="Rhea" id="RHEA:10732"/>
        <dbReference type="ChEBI" id="CHEBI:15379"/>
        <dbReference type="ChEBI" id="CHEBI:16526"/>
        <dbReference type="ChEBI" id="CHEBI:16792"/>
        <dbReference type="ChEBI" id="CHEBI:30212"/>
        <dbReference type="ChEBI" id="CHEBI:30616"/>
        <dbReference type="ChEBI" id="CHEBI:33019"/>
        <dbReference type="ChEBI" id="CHEBI:58038"/>
        <dbReference type="ChEBI" id="CHEBI:456215"/>
        <dbReference type="EC" id="1.13.12.7"/>
    </reaction>
</comment>
<dbReference type="Gene3D" id="3.30.300.30">
    <property type="match status" value="1"/>
</dbReference>
<keyword evidence="13" id="KW-0455">Luminescence</keyword>
<dbReference type="FunFam" id="3.30.300.30:FF:000007">
    <property type="entry name" value="4-coumarate--CoA ligase 2"/>
    <property type="match status" value="1"/>
</dbReference>
<feature type="domain" description="AMP-binding enzyme C-terminal" evidence="18">
    <location>
        <begin position="377"/>
        <end position="453"/>
    </location>
</feature>
<dbReference type="GO" id="GO:0005524">
    <property type="term" value="F:ATP binding"/>
    <property type="evidence" value="ECO:0007669"/>
    <property type="project" value="UniProtKB-KW"/>
</dbReference>
<evidence type="ECO:0000256" key="13">
    <source>
        <dbReference type="ARBA" id="ARBA00023223"/>
    </source>
</evidence>
<dbReference type="OrthoDB" id="10253869at2759"/>
<dbReference type="PANTHER" id="PTHR24096:SF423">
    <property type="entry name" value="GM05240P"/>
    <property type="match status" value="1"/>
</dbReference>
<keyword evidence="12" id="KW-0576">Peroxisome</keyword>
<dbReference type="Gene3D" id="2.30.38.10">
    <property type="entry name" value="Luciferase, Domain 3"/>
    <property type="match status" value="1"/>
</dbReference>
<keyword evidence="10" id="KW-0560">Oxidoreductase</keyword>
<evidence type="ECO:0000256" key="4">
    <source>
        <dbReference type="ARBA" id="ARBA00012532"/>
    </source>
</evidence>
<dbReference type="STRING" id="1661398.A0A482W6N5"/>
<comment type="similarity">
    <text evidence="3">Belongs to the ATP-dependent AMP-binding enzyme family.</text>
</comment>
<evidence type="ECO:0000313" key="19">
    <source>
        <dbReference type="EMBL" id="RZC40840.1"/>
    </source>
</evidence>
<dbReference type="GO" id="GO:0004497">
    <property type="term" value="F:monooxygenase activity"/>
    <property type="evidence" value="ECO:0007669"/>
    <property type="project" value="UniProtKB-KW"/>
</dbReference>
<evidence type="ECO:0000313" key="20">
    <source>
        <dbReference type="Proteomes" id="UP000292052"/>
    </source>
</evidence>
<dbReference type="Pfam" id="PF00501">
    <property type="entry name" value="AMP-binding"/>
    <property type="match status" value="1"/>
</dbReference>
<evidence type="ECO:0000256" key="5">
    <source>
        <dbReference type="ARBA" id="ARBA00019043"/>
    </source>
</evidence>
<dbReference type="InterPro" id="IPR025110">
    <property type="entry name" value="AMP-bd_C"/>
</dbReference>
<evidence type="ECO:0000256" key="9">
    <source>
        <dbReference type="ARBA" id="ARBA00022842"/>
    </source>
</evidence>
<evidence type="ECO:0000256" key="14">
    <source>
        <dbReference type="ARBA" id="ARBA00023262"/>
    </source>
</evidence>
<comment type="caution">
    <text evidence="19">The sequence shown here is derived from an EMBL/GenBank/DDBJ whole genome shotgun (WGS) entry which is preliminary data.</text>
</comment>
<dbReference type="PANTHER" id="PTHR24096">
    <property type="entry name" value="LONG-CHAIN-FATTY-ACID--COA LIGASE"/>
    <property type="match status" value="1"/>
</dbReference>
<dbReference type="Pfam" id="PF13193">
    <property type="entry name" value="AMP-binding_C"/>
    <property type="match status" value="1"/>
</dbReference>
<comment type="subcellular location">
    <subcellularLocation>
        <location evidence="2">Peroxisome</location>
    </subcellularLocation>
</comment>
<dbReference type="InterPro" id="IPR020845">
    <property type="entry name" value="AMP-binding_CS"/>
</dbReference>
<keyword evidence="16" id="KW-0472">Membrane</keyword>
<dbReference type="SUPFAM" id="SSF56801">
    <property type="entry name" value="Acetyl-CoA synthetase-like"/>
    <property type="match status" value="1"/>
</dbReference>
<keyword evidence="16" id="KW-1133">Transmembrane helix</keyword>
<evidence type="ECO:0000256" key="12">
    <source>
        <dbReference type="ARBA" id="ARBA00023140"/>
    </source>
</evidence>
<reference evidence="19 20" key="1">
    <citation type="submission" date="2017-03" db="EMBL/GenBank/DDBJ databases">
        <title>Genome of the blue death feigning beetle - Asbolus verrucosus.</title>
        <authorList>
            <person name="Rider S.D."/>
        </authorList>
    </citation>
    <scope>NUCLEOTIDE SEQUENCE [LARGE SCALE GENOMIC DNA]</scope>
    <source>
        <strain evidence="19">Butters</strain>
        <tissue evidence="19">Head and leg muscle</tissue>
    </source>
</reference>
<evidence type="ECO:0000259" key="17">
    <source>
        <dbReference type="Pfam" id="PF00501"/>
    </source>
</evidence>
<evidence type="ECO:0000256" key="3">
    <source>
        <dbReference type="ARBA" id="ARBA00006432"/>
    </source>
</evidence>
<keyword evidence="7" id="KW-0547">Nucleotide-binding</keyword>
<evidence type="ECO:0000256" key="8">
    <source>
        <dbReference type="ARBA" id="ARBA00022840"/>
    </source>
</evidence>
<dbReference type="GO" id="GO:0016405">
    <property type="term" value="F:CoA-ligase activity"/>
    <property type="evidence" value="ECO:0007669"/>
    <property type="project" value="TreeGrafter"/>
</dbReference>
<dbReference type="GO" id="GO:0005777">
    <property type="term" value="C:peroxisome"/>
    <property type="evidence" value="ECO:0007669"/>
    <property type="project" value="UniProtKB-SubCell"/>
</dbReference>
<comment type="cofactor">
    <cofactor evidence="1">
        <name>Mg(2+)</name>
        <dbReference type="ChEBI" id="CHEBI:18420"/>
    </cofactor>
</comment>
<dbReference type="Proteomes" id="UP000292052">
    <property type="component" value="Unassembled WGS sequence"/>
</dbReference>
<dbReference type="EC" id="1.13.12.7" evidence="4"/>
<evidence type="ECO:0000256" key="16">
    <source>
        <dbReference type="SAM" id="Phobius"/>
    </source>
</evidence>
<dbReference type="Gene3D" id="3.40.50.980">
    <property type="match status" value="2"/>
</dbReference>
<proteinExistence type="inferred from homology"/>
<dbReference type="EMBL" id="QDEB01022597">
    <property type="protein sequence ID" value="RZC40840.1"/>
    <property type="molecule type" value="Genomic_DNA"/>
</dbReference>
<keyword evidence="11" id="KW-0503">Monooxygenase</keyword>
<evidence type="ECO:0000256" key="2">
    <source>
        <dbReference type="ARBA" id="ARBA00004275"/>
    </source>
</evidence>
<keyword evidence="14" id="KW-0599">Photoprotein</keyword>
<feature type="transmembrane region" description="Helical" evidence="16">
    <location>
        <begin position="12"/>
        <end position="30"/>
    </location>
</feature>
<accession>A0A482W6N5</accession>
<organism evidence="19 20">
    <name type="scientific">Asbolus verrucosus</name>
    <name type="common">Desert ironclad beetle</name>
    <dbReference type="NCBI Taxonomy" id="1661398"/>
    <lineage>
        <taxon>Eukaryota</taxon>
        <taxon>Metazoa</taxon>
        <taxon>Ecdysozoa</taxon>
        <taxon>Arthropoda</taxon>
        <taxon>Hexapoda</taxon>
        <taxon>Insecta</taxon>
        <taxon>Pterygota</taxon>
        <taxon>Neoptera</taxon>
        <taxon>Endopterygota</taxon>
        <taxon>Coleoptera</taxon>
        <taxon>Polyphaga</taxon>
        <taxon>Cucujiformia</taxon>
        <taxon>Tenebrionidae</taxon>
        <taxon>Pimeliinae</taxon>
        <taxon>Asbolus</taxon>
    </lineage>
</organism>
<keyword evidence="8" id="KW-0067">ATP-binding</keyword>
<keyword evidence="20" id="KW-1185">Reference proteome</keyword>
<protein>
    <recommendedName>
        <fullName evidence="5">Luciferin 4-monooxygenase</fullName>
        <ecNumber evidence="4">1.13.12.7</ecNumber>
    </recommendedName>
</protein>
<keyword evidence="16" id="KW-0812">Transmembrane</keyword>
<sequence>MVAISSENCIEFFIPIIAAMYIGACVAPISHNYTKNETIHALNISRPNVIFCSQQESSKYIDMKKELNFIEKIIIIDNPKSGGGGIDSINSFIERSLGKSDLLYKFEPDAVDVDNHVSFILYSSGTTGLPKGVMITDRNVLTKFMHGDDPRLLLQVEDRCTFGFLPFFHAYGLFVGLSSIYKKTKIIVLRKFEENLFLRIIEKYKITALPLVPPLAVFLAKSPLVNKYDLSSVVEVGCGAAPLSKEIEELVKKRLKIKNIQQAYGLTEATLALMGMPVGEQRHGSSGKIYPYITCKVRHPETGKSLGPNQVGELCFKGPLIMKGYYGDEQSTRNTFTSDGWLLTGDLGYYDNEEYFYIVGRLKELIKYKGFQVPPAELEKILLTNPEIKDAAVVGLPDEEAGELPLAFIVKNPNFNITEDEVKQFVAKRVSPQKRLRGGVIFVPEIPKNPSGKILRRKLQEQLTKYKSKL</sequence>
<dbReference type="InterPro" id="IPR045851">
    <property type="entry name" value="AMP-bd_C_sf"/>
</dbReference>
<dbReference type="GO" id="GO:0008218">
    <property type="term" value="P:bioluminescence"/>
    <property type="evidence" value="ECO:0007669"/>
    <property type="project" value="UniProtKB-KW"/>
</dbReference>
<name>A0A482W6N5_ASBVE</name>
<evidence type="ECO:0000256" key="1">
    <source>
        <dbReference type="ARBA" id="ARBA00001946"/>
    </source>
</evidence>
<dbReference type="AlphaFoldDB" id="A0A482W6N5"/>
<evidence type="ECO:0000256" key="10">
    <source>
        <dbReference type="ARBA" id="ARBA00023002"/>
    </source>
</evidence>
<keyword evidence="6" id="KW-0479">Metal-binding</keyword>
<evidence type="ECO:0000256" key="11">
    <source>
        <dbReference type="ARBA" id="ARBA00023033"/>
    </source>
</evidence>
<evidence type="ECO:0000256" key="7">
    <source>
        <dbReference type="ARBA" id="ARBA00022741"/>
    </source>
</evidence>
<dbReference type="GO" id="GO:0046872">
    <property type="term" value="F:metal ion binding"/>
    <property type="evidence" value="ECO:0007669"/>
    <property type="project" value="UniProtKB-KW"/>
</dbReference>
<evidence type="ECO:0000259" key="18">
    <source>
        <dbReference type="Pfam" id="PF13193"/>
    </source>
</evidence>
<evidence type="ECO:0000256" key="15">
    <source>
        <dbReference type="ARBA" id="ARBA00048497"/>
    </source>
</evidence>
<dbReference type="InterPro" id="IPR000873">
    <property type="entry name" value="AMP-dep_synth/lig_dom"/>
</dbReference>